<comment type="caution">
    <text evidence="1">The sequence shown here is derived from an EMBL/GenBank/DDBJ whole genome shotgun (WGS) entry which is preliminary data.</text>
</comment>
<reference evidence="1" key="1">
    <citation type="journal article" date="2020" name="Mol. Plant Microbe Interact.">
        <title>Genome Sequence of the Biocontrol Agent Coniothyrium minitans strain Conio (IMI 134523).</title>
        <authorList>
            <person name="Patel D."/>
            <person name="Shittu T.A."/>
            <person name="Baroncelli R."/>
            <person name="Muthumeenakshi S."/>
            <person name="Osborne T.H."/>
            <person name="Janganan T.K."/>
            <person name="Sreenivasaprasad S."/>
        </authorList>
    </citation>
    <scope>NUCLEOTIDE SEQUENCE</scope>
    <source>
        <strain evidence="1">Conio</strain>
    </source>
</reference>
<dbReference type="Proteomes" id="UP000756921">
    <property type="component" value="Unassembled WGS sequence"/>
</dbReference>
<evidence type="ECO:0000313" key="1">
    <source>
        <dbReference type="EMBL" id="KAF9741270.1"/>
    </source>
</evidence>
<accession>A0A9P6GUA6</accession>
<name>A0A9P6GUA6_9PLEO</name>
<sequence>MRRLVLVLVPQAGRRCRTDNRGLALRFPVVAVTQTKPHRRAAAFLWLAVGSFKTQPWEIARRCRVPRDRSLRCRVQHVTKRTAYMLLARGSDPDRRVDTIFAMHIHHICPQEPTESMTMGRRYNLRNAHHRICPRERTESMTMGPLLVPSVAAFCSD</sequence>
<gene>
    <name evidence="1" type="ORF">PMIN01_00809</name>
</gene>
<proteinExistence type="predicted"/>
<protein>
    <submittedName>
        <fullName evidence="1">Uncharacterized protein</fullName>
    </submittedName>
</protein>
<dbReference type="EMBL" id="WJXW01000001">
    <property type="protein sequence ID" value="KAF9741270.1"/>
    <property type="molecule type" value="Genomic_DNA"/>
</dbReference>
<organism evidence="1 2">
    <name type="scientific">Paraphaeosphaeria minitans</name>
    <dbReference type="NCBI Taxonomy" id="565426"/>
    <lineage>
        <taxon>Eukaryota</taxon>
        <taxon>Fungi</taxon>
        <taxon>Dikarya</taxon>
        <taxon>Ascomycota</taxon>
        <taxon>Pezizomycotina</taxon>
        <taxon>Dothideomycetes</taxon>
        <taxon>Pleosporomycetidae</taxon>
        <taxon>Pleosporales</taxon>
        <taxon>Massarineae</taxon>
        <taxon>Didymosphaeriaceae</taxon>
        <taxon>Paraphaeosphaeria</taxon>
    </lineage>
</organism>
<dbReference type="AlphaFoldDB" id="A0A9P6GUA6"/>
<evidence type="ECO:0000313" key="2">
    <source>
        <dbReference type="Proteomes" id="UP000756921"/>
    </source>
</evidence>
<keyword evidence="2" id="KW-1185">Reference proteome</keyword>